<name>A0ABS7P1I6_9NOCA</name>
<protein>
    <submittedName>
        <fullName evidence="3">SDR family NAD(P)-dependent oxidoreductase</fullName>
    </submittedName>
</protein>
<accession>A0ABS7P1I6</accession>
<gene>
    <name evidence="3" type="ORF">HQ605_19350</name>
</gene>
<dbReference type="EMBL" id="JABUKG010000033">
    <property type="protein sequence ID" value="MBY6322972.1"/>
    <property type="molecule type" value="Genomic_DNA"/>
</dbReference>
<organism evidence="3 4">
    <name type="scientific">Rhodococcoides kroppenstedtii</name>
    <dbReference type="NCBI Taxonomy" id="293050"/>
    <lineage>
        <taxon>Bacteria</taxon>
        <taxon>Bacillati</taxon>
        <taxon>Actinomycetota</taxon>
        <taxon>Actinomycetes</taxon>
        <taxon>Mycobacteriales</taxon>
        <taxon>Nocardiaceae</taxon>
        <taxon>Rhodococcoides</taxon>
    </lineage>
</organism>
<dbReference type="InterPro" id="IPR002347">
    <property type="entry name" value="SDR_fam"/>
</dbReference>
<proteinExistence type="predicted"/>
<keyword evidence="4" id="KW-1185">Reference proteome</keyword>
<reference evidence="3 4" key="1">
    <citation type="submission" date="2020-06" db="EMBL/GenBank/DDBJ databases">
        <title>Taxonomy, biology and ecology of Rhodococcus bacteria occurring in California pistachio and other woody hosts as revealed by genome sequence analyses.</title>
        <authorList>
            <person name="Gai Y."/>
            <person name="Riely B."/>
        </authorList>
    </citation>
    <scope>NUCLEOTIDE SEQUENCE [LARGE SCALE GENOMIC DNA]</scope>
    <source>
        <strain evidence="3 4">BP-284</strain>
    </source>
</reference>
<dbReference type="PANTHER" id="PTHR43157:SF31">
    <property type="entry name" value="PHOSPHATIDYLINOSITOL-GLYCAN BIOSYNTHESIS CLASS F PROTEIN"/>
    <property type="match status" value="1"/>
</dbReference>
<evidence type="ECO:0000313" key="4">
    <source>
        <dbReference type="Proteomes" id="UP001520140"/>
    </source>
</evidence>
<dbReference type="SUPFAM" id="SSF51735">
    <property type="entry name" value="NAD(P)-binding Rossmann-fold domains"/>
    <property type="match status" value="1"/>
</dbReference>
<dbReference type="Pfam" id="PF00106">
    <property type="entry name" value="adh_short"/>
    <property type="match status" value="1"/>
</dbReference>
<evidence type="ECO:0000256" key="1">
    <source>
        <dbReference type="ARBA" id="ARBA00023002"/>
    </source>
</evidence>
<comment type="caution">
    <text evidence="3">The sequence shown here is derived from an EMBL/GenBank/DDBJ whole genome shotgun (WGS) entry which is preliminary data.</text>
</comment>
<dbReference type="InterPro" id="IPR036291">
    <property type="entry name" value="NAD(P)-bd_dom_sf"/>
</dbReference>
<dbReference type="Proteomes" id="UP001520140">
    <property type="component" value="Unassembled WGS sequence"/>
</dbReference>
<evidence type="ECO:0000313" key="3">
    <source>
        <dbReference type="EMBL" id="MBY6322972.1"/>
    </source>
</evidence>
<dbReference type="Gene3D" id="3.40.50.720">
    <property type="entry name" value="NAD(P)-binding Rossmann-like Domain"/>
    <property type="match status" value="1"/>
</dbReference>
<dbReference type="PANTHER" id="PTHR43157">
    <property type="entry name" value="PHOSPHATIDYLINOSITOL-GLYCAN BIOSYNTHESIS CLASS F PROTEIN-RELATED"/>
    <property type="match status" value="1"/>
</dbReference>
<keyword evidence="1" id="KW-0560">Oxidoreductase</keyword>
<dbReference type="NCBIfam" id="NF004846">
    <property type="entry name" value="PRK06197.1"/>
    <property type="match status" value="1"/>
</dbReference>
<evidence type="ECO:0000256" key="2">
    <source>
        <dbReference type="SAM" id="MobiDB-lite"/>
    </source>
</evidence>
<dbReference type="PRINTS" id="PR00081">
    <property type="entry name" value="GDHRDH"/>
</dbReference>
<dbReference type="CDD" id="cd05327">
    <property type="entry name" value="retinol-DH_like_SDR_c_like"/>
    <property type="match status" value="1"/>
</dbReference>
<feature type="region of interest" description="Disordered" evidence="2">
    <location>
        <begin position="1"/>
        <end position="22"/>
    </location>
</feature>
<sequence>MPWVGQVRPEQRPPRVGSRPPAAALLRCDTDDQGDAVAKHKWVETDIPNQKGRTFLVTGANSGLGAEAAKALGRAGATVILACRTVAKAEPVAAEIGDRAQVRRLDLADLASVREFAENTGEVDVLINNAGIMAVPFGRTADGFEMQFGTNHLGHFALTGLLLDRVKDRVVTMSSFAHQIPGLKLDDLNFEHRKYSRWAAYGQSKLANLLFTYELDRRLRAAESSITAVASHPGYSKTELTGRTESYQDFFSNISDKLFAQSAYMGSLPALFAATDPSVTPGGYYGPDGLFEVAGHPKKVGSNKASRDERTARELWERSEKLTGVTYTF</sequence>